<dbReference type="EMBL" id="CM023480">
    <property type="protein sequence ID" value="KAH7970565.1"/>
    <property type="molecule type" value="Genomic_DNA"/>
</dbReference>
<evidence type="ECO:0000313" key="1">
    <source>
        <dbReference type="EMBL" id="KAH7970565.1"/>
    </source>
</evidence>
<keyword evidence="2" id="KW-1185">Reference proteome</keyword>
<dbReference type="Proteomes" id="UP000821865">
    <property type="component" value="Chromosome 11"/>
</dbReference>
<protein>
    <submittedName>
        <fullName evidence="1">Uncharacterized protein</fullName>
    </submittedName>
</protein>
<sequence length="95" mass="10233">MHAGVGYKVTFAKVANAFKLNEVMNIVRNAAPAAIVDDDKKEEVSIALGTLDNKAFPAMFRTLESSLGRLGIASVGVTVASMKDVYLKYVSVHFI</sequence>
<organism evidence="1 2">
    <name type="scientific">Dermacentor silvarum</name>
    <name type="common">Tick</name>
    <dbReference type="NCBI Taxonomy" id="543639"/>
    <lineage>
        <taxon>Eukaryota</taxon>
        <taxon>Metazoa</taxon>
        <taxon>Ecdysozoa</taxon>
        <taxon>Arthropoda</taxon>
        <taxon>Chelicerata</taxon>
        <taxon>Arachnida</taxon>
        <taxon>Acari</taxon>
        <taxon>Parasitiformes</taxon>
        <taxon>Ixodida</taxon>
        <taxon>Ixodoidea</taxon>
        <taxon>Ixodidae</taxon>
        <taxon>Rhipicephalinae</taxon>
        <taxon>Dermacentor</taxon>
    </lineage>
</organism>
<evidence type="ECO:0000313" key="2">
    <source>
        <dbReference type="Proteomes" id="UP000821865"/>
    </source>
</evidence>
<accession>A0ACB8DIL1</accession>
<comment type="caution">
    <text evidence="1">The sequence shown here is derived from an EMBL/GenBank/DDBJ whole genome shotgun (WGS) entry which is preliminary data.</text>
</comment>
<name>A0ACB8DIL1_DERSI</name>
<reference evidence="1" key="1">
    <citation type="submission" date="2020-05" db="EMBL/GenBank/DDBJ databases">
        <title>Large-scale comparative analyses of tick genomes elucidate their genetic diversity and vector capacities.</title>
        <authorList>
            <person name="Jia N."/>
            <person name="Wang J."/>
            <person name="Shi W."/>
            <person name="Du L."/>
            <person name="Sun Y."/>
            <person name="Zhan W."/>
            <person name="Jiang J."/>
            <person name="Wang Q."/>
            <person name="Zhang B."/>
            <person name="Ji P."/>
            <person name="Sakyi L.B."/>
            <person name="Cui X."/>
            <person name="Yuan T."/>
            <person name="Jiang B."/>
            <person name="Yang W."/>
            <person name="Lam T.T.-Y."/>
            <person name="Chang Q."/>
            <person name="Ding S."/>
            <person name="Wang X."/>
            <person name="Zhu J."/>
            <person name="Ruan X."/>
            <person name="Zhao L."/>
            <person name="Wei J."/>
            <person name="Que T."/>
            <person name="Du C."/>
            <person name="Cheng J."/>
            <person name="Dai P."/>
            <person name="Han X."/>
            <person name="Huang E."/>
            <person name="Gao Y."/>
            <person name="Liu J."/>
            <person name="Shao H."/>
            <person name="Ye R."/>
            <person name="Li L."/>
            <person name="Wei W."/>
            <person name="Wang X."/>
            <person name="Wang C."/>
            <person name="Yang T."/>
            <person name="Huo Q."/>
            <person name="Li W."/>
            <person name="Guo W."/>
            <person name="Chen H."/>
            <person name="Zhou L."/>
            <person name="Ni X."/>
            <person name="Tian J."/>
            <person name="Zhou Y."/>
            <person name="Sheng Y."/>
            <person name="Liu T."/>
            <person name="Pan Y."/>
            <person name="Xia L."/>
            <person name="Li J."/>
            <person name="Zhao F."/>
            <person name="Cao W."/>
        </authorList>
    </citation>
    <scope>NUCLEOTIDE SEQUENCE</scope>
    <source>
        <strain evidence="1">Dsil-2018</strain>
    </source>
</reference>
<proteinExistence type="predicted"/>
<gene>
    <name evidence="1" type="ORF">HPB49_010589</name>
</gene>